<dbReference type="GO" id="GO:1902657">
    <property type="term" value="P:protein localization to prospore membrane"/>
    <property type="evidence" value="ECO:0007669"/>
    <property type="project" value="InterPro"/>
</dbReference>
<dbReference type="EMBL" id="PJQD01000035">
    <property type="protein sequence ID" value="POY73584.1"/>
    <property type="molecule type" value="Genomic_DNA"/>
</dbReference>
<feature type="domain" description="PH" evidence="2">
    <location>
        <begin position="1013"/>
        <end position="1174"/>
    </location>
</feature>
<feature type="region of interest" description="Disordered" evidence="1">
    <location>
        <begin position="165"/>
        <end position="202"/>
    </location>
</feature>
<proteinExistence type="predicted"/>
<feature type="domain" description="PH" evidence="2">
    <location>
        <begin position="842"/>
        <end position="940"/>
    </location>
</feature>
<sequence>MQGPAASEASTSSGSPTAPSSKQQGGLPSLGVDFGRNGCAEVRYEQPDFATRTQDETIPTFETKHAGVSALRRIFIGPSYTGSRTADPFDVQGRSKSQPTAIEEVSRRALPFHGRKRSATGASRLSDGSNRPIQHGSHRGEANDDSLGWKGASFEIGGDIREAAKRRDARLARQKAEAEQASQLPPASPADRHSLPAISADSLFPPKSPALSSMTGASFVTAQTELPTPDLSSGRPSFTESPGSPLSTPLDSTTKAPLPAIHVSHADFAAGASRDSEHRPDLPRLRSILRTRNTPAGSHASFRTAHSETIPSPAVRFPQDPSQAQTGEPGSGAAPPAPPTEVLARPDGDAIAVPTGRERWSQALHGHAVAAAKRPRPKRGSDEVVRQERMLVRVDWTQRNDLPDVFDEHVAKKYPTVKESWEELAVVWRASNQIELWTEHGFNVAASLFKRKKLAAVIPLDSKATKLSVYSMTDLVFCLTFRPESRAHILSRTRHTTARDDGSRDGVTAETTRTARHAKSSKRGYLHLRSSGTNIFLFRARTHAIAKEWLWRLYRCLGGRLPALLEVRVPGLDAKLFFRIPRDHDPDGDVVYDRSDEDEGYRHLQPSAVVEKCIERLSTVAAWKDLVDAADRQGTNFRLAWRRGSTLDWIADPVPGEAYPDWAVVGGFAFRQAHVTPVLELRPAAHYPTTCRVPASESADRSRLSSTVRIAEPPGIEGFAIRISARGRSQRIYLSSRMNLLFRNRPTLAHPPDPPLQVHEAMNNPAAVVLAPFIAGMATLAQPDKKKREKIWSPIARSVLRDRSHEHRKHRDRAFQSLDFAEIADEAFGRPKDQDEFDDSAANCDGNMMLEYLDTIEKKRAFLQITDSQGYIEFNEIAAVKPELESGPAGVDDDPDKATARKLRTLIVSFHTGTTIKLECPTEEVRDEWVARLRALSTYWTRRRRVDAIQHMELGGADAMVNRIPARSEHRRRVFEDELDAAATPPRSRDEVLSSPHLSHLYNWCLLDGCRAIMKEGVMHVKRGLRGIYRLRHVVLLPGILVEFQNVARDLNGQPTPTPYHRRRRVLHLRDCYVYSGTLASHLSAPTANTGQWDPADESAHQFPRYYPGSDGLRSADEREDCTFVVFKISHKKSGADCKLGRKGKTNDAVVFRTRSKLERDLFVYALNLSIERLLRGEKQREDRLREFPWLSEMK</sequence>
<feature type="region of interest" description="Disordered" evidence="1">
    <location>
        <begin position="79"/>
        <end position="149"/>
    </location>
</feature>
<organism evidence="3 4">
    <name type="scientific">Rhodotorula taiwanensis</name>
    <dbReference type="NCBI Taxonomy" id="741276"/>
    <lineage>
        <taxon>Eukaryota</taxon>
        <taxon>Fungi</taxon>
        <taxon>Dikarya</taxon>
        <taxon>Basidiomycota</taxon>
        <taxon>Pucciniomycotina</taxon>
        <taxon>Microbotryomycetes</taxon>
        <taxon>Sporidiobolales</taxon>
        <taxon>Sporidiobolaceae</taxon>
        <taxon>Rhodotorula</taxon>
    </lineage>
</organism>
<evidence type="ECO:0000256" key="1">
    <source>
        <dbReference type="SAM" id="MobiDB-lite"/>
    </source>
</evidence>
<gene>
    <name evidence="3" type="ORF">BMF94_3117</name>
</gene>
<dbReference type="InterPro" id="IPR057379">
    <property type="entry name" value="PH_SPO71"/>
</dbReference>
<feature type="region of interest" description="Disordered" evidence="1">
    <location>
        <begin position="493"/>
        <end position="512"/>
    </location>
</feature>
<dbReference type="InterPro" id="IPR040345">
    <property type="entry name" value="Mug56/Spo71"/>
</dbReference>
<evidence type="ECO:0000313" key="3">
    <source>
        <dbReference type="EMBL" id="POY73584.1"/>
    </source>
</evidence>
<evidence type="ECO:0000313" key="4">
    <source>
        <dbReference type="Proteomes" id="UP000237144"/>
    </source>
</evidence>
<feature type="region of interest" description="Disordered" evidence="1">
    <location>
        <begin position="1"/>
        <end position="35"/>
    </location>
</feature>
<evidence type="ECO:0000259" key="2">
    <source>
        <dbReference type="SMART" id="SM00233"/>
    </source>
</evidence>
<feature type="compositionally biased region" description="Basic and acidic residues" evidence="1">
    <location>
        <begin position="165"/>
        <end position="178"/>
    </location>
</feature>
<dbReference type="PANTHER" id="PTHR28076:SF1">
    <property type="entry name" value="PROSPORE MEMBRANE ADAPTER PROTEIN SPO71"/>
    <property type="match status" value="1"/>
</dbReference>
<dbReference type="AlphaFoldDB" id="A0A2S5B9Y7"/>
<reference evidence="3 4" key="1">
    <citation type="journal article" date="2018" name="Front. Microbiol.">
        <title>Prospects for Fungal Bioremediation of Acidic Radioactive Waste Sites: Characterization and Genome Sequence of Rhodotorula taiwanensis MD1149.</title>
        <authorList>
            <person name="Tkavc R."/>
            <person name="Matrosova V.Y."/>
            <person name="Grichenko O.E."/>
            <person name="Gostincar C."/>
            <person name="Volpe R.P."/>
            <person name="Klimenkova P."/>
            <person name="Gaidamakova E.K."/>
            <person name="Zhou C.E."/>
            <person name="Stewart B.J."/>
            <person name="Lyman M.G."/>
            <person name="Malfatti S.A."/>
            <person name="Rubinfeld B."/>
            <person name="Courtot M."/>
            <person name="Singh J."/>
            <person name="Dalgard C.L."/>
            <person name="Hamilton T."/>
            <person name="Frey K.G."/>
            <person name="Gunde-Cimerman N."/>
            <person name="Dugan L."/>
            <person name="Daly M.J."/>
        </authorList>
    </citation>
    <scope>NUCLEOTIDE SEQUENCE [LARGE SCALE GENOMIC DNA]</scope>
    <source>
        <strain evidence="3 4">MD1149</strain>
    </source>
</reference>
<dbReference type="STRING" id="741276.A0A2S5B9Y7"/>
<feature type="compositionally biased region" description="Basic and acidic residues" evidence="1">
    <location>
        <begin position="274"/>
        <end position="284"/>
    </location>
</feature>
<accession>A0A2S5B9Y7</accession>
<dbReference type="Pfam" id="PF15404">
    <property type="entry name" value="PH_4"/>
    <property type="match status" value="1"/>
</dbReference>
<dbReference type="InterPro" id="IPR001849">
    <property type="entry name" value="PH_domain"/>
</dbReference>
<dbReference type="PANTHER" id="PTHR28076">
    <property type="entry name" value="SPORULATION-SPECIFIC PROTEIN 71"/>
    <property type="match status" value="1"/>
</dbReference>
<dbReference type="InterPro" id="IPR039486">
    <property type="entry name" value="Mug56/Spo71_PH"/>
</dbReference>
<dbReference type="Pfam" id="PF23207">
    <property type="entry name" value="PH_SPO71"/>
    <property type="match status" value="1"/>
</dbReference>
<dbReference type="OrthoDB" id="5579281at2759"/>
<comment type="caution">
    <text evidence="3">The sequence shown here is derived from an EMBL/GenBank/DDBJ whole genome shotgun (WGS) entry which is preliminary data.</text>
</comment>
<dbReference type="Proteomes" id="UP000237144">
    <property type="component" value="Unassembled WGS sequence"/>
</dbReference>
<protein>
    <recommendedName>
        <fullName evidence="2">PH domain-containing protein</fullName>
    </recommendedName>
</protein>
<name>A0A2S5B9Y7_9BASI</name>
<keyword evidence="4" id="KW-1185">Reference proteome</keyword>
<feature type="region of interest" description="Disordered" evidence="1">
    <location>
        <begin position="269"/>
        <end position="345"/>
    </location>
</feature>
<dbReference type="SMART" id="SM00233">
    <property type="entry name" value="PH"/>
    <property type="match status" value="2"/>
</dbReference>
<feature type="compositionally biased region" description="Polar residues" evidence="1">
    <location>
        <begin position="120"/>
        <end position="132"/>
    </location>
</feature>
<feature type="region of interest" description="Disordered" evidence="1">
    <location>
        <begin position="226"/>
        <end position="255"/>
    </location>
</feature>
<feature type="compositionally biased region" description="Low complexity" evidence="1">
    <location>
        <begin position="1"/>
        <end position="21"/>
    </location>
</feature>